<dbReference type="VEuPathDB" id="VectorBase:HLOH_051594"/>
<keyword evidence="10" id="KW-0443">Lipid metabolism</keyword>
<evidence type="ECO:0000256" key="8">
    <source>
        <dbReference type="ARBA" id="ARBA00022989"/>
    </source>
</evidence>
<keyword evidence="17" id="KW-1185">Reference proteome</keyword>
<evidence type="ECO:0000256" key="4">
    <source>
        <dbReference type="ARBA" id="ARBA00022679"/>
    </source>
</evidence>
<keyword evidence="4" id="KW-0808">Transferase</keyword>
<evidence type="ECO:0000256" key="13">
    <source>
        <dbReference type="ARBA" id="ARBA00023180"/>
    </source>
</evidence>
<keyword evidence="12" id="KW-1015">Disulfide bond</keyword>
<keyword evidence="11 15" id="KW-0472">Membrane</keyword>
<evidence type="ECO:0000256" key="7">
    <source>
        <dbReference type="ARBA" id="ARBA00022981"/>
    </source>
</evidence>
<evidence type="ECO:0000256" key="6">
    <source>
        <dbReference type="ARBA" id="ARBA00022968"/>
    </source>
</evidence>
<gene>
    <name evidence="16" type="ORF">HPB48_023129</name>
</gene>
<evidence type="ECO:0000256" key="3">
    <source>
        <dbReference type="ARBA" id="ARBA00022676"/>
    </source>
</evidence>
<dbReference type="PANTHER" id="PTHR45906">
    <property type="entry name" value="ALPHA-N-ACETYL-NEURAMINYL-2,3-BETA-GALACTOSYL-1, 3-N-ACETYL-GALACTOSAMINIDE ALPHA-2,6-SIALYLTRANSFERASE-LIKE"/>
    <property type="match status" value="1"/>
</dbReference>
<evidence type="ECO:0000256" key="14">
    <source>
        <dbReference type="ARBA" id="ARBA00043744"/>
    </source>
</evidence>
<dbReference type="AlphaFoldDB" id="A0A9J6FPP9"/>
<protein>
    <submittedName>
        <fullName evidence="16">Uncharacterized protein</fullName>
    </submittedName>
</protein>
<keyword evidence="8 15" id="KW-1133">Transmembrane helix</keyword>
<dbReference type="OMA" id="ERRIFRT"/>
<dbReference type="Proteomes" id="UP000821853">
    <property type="component" value="Unassembled WGS sequence"/>
</dbReference>
<dbReference type="GO" id="GO:0000139">
    <property type="term" value="C:Golgi membrane"/>
    <property type="evidence" value="ECO:0007669"/>
    <property type="project" value="UniProtKB-SubCell"/>
</dbReference>
<evidence type="ECO:0000256" key="1">
    <source>
        <dbReference type="ARBA" id="ARBA00004323"/>
    </source>
</evidence>
<evidence type="ECO:0000256" key="15">
    <source>
        <dbReference type="SAM" id="Phobius"/>
    </source>
</evidence>
<evidence type="ECO:0000256" key="11">
    <source>
        <dbReference type="ARBA" id="ARBA00023136"/>
    </source>
</evidence>
<evidence type="ECO:0000256" key="2">
    <source>
        <dbReference type="ARBA" id="ARBA00006003"/>
    </source>
</evidence>
<keyword evidence="3" id="KW-0328">Glycosyltransferase</keyword>
<feature type="transmembrane region" description="Helical" evidence="15">
    <location>
        <begin position="40"/>
        <end position="62"/>
    </location>
</feature>
<dbReference type="Pfam" id="PF00777">
    <property type="entry name" value="Glyco_transf_29"/>
    <property type="match status" value="1"/>
</dbReference>
<dbReference type="GO" id="GO:0001665">
    <property type="term" value="F:alpha-N-acetylgalactosaminide alpha-2,6-sialyltransferase activity"/>
    <property type="evidence" value="ECO:0007669"/>
    <property type="project" value="TreeGrafter"/>
</dbReference>
<comment type="similarity">
    <text evidence="2">Belongs to the glycosyltransferase 29 family.</text>
</comment>
<dbReference type="OrthoDB" id="10264956at2759"/>
<dbReference type="InterPro" id="IPR038578">
    <property type="entry name" value="GT29-like_sf"/>
</dbReference>
<keyword evidence="7" id="KW-0730">Sialic acid</keyword>
<accession>A0A9J6FPP9</accession>
<keyword evidence="13" id="KW-0325">Glycoprotein</keyword>
<comment type="subcellular location">
    <subcellularLocation>
        <location evidence="1">Golgi apparatus membrane</location>
        <topology evidence="1">Single-pass type II membrane protein</topology>
    </subcellularLocation>
</comment>
<dbReference type="EMBL" id="JABSTR010000003">
    <property type="protein sequence ID" value="KAH9365210.1"/>
    <property type="molecule type" value="Genomic_DNA"/>
</dbReference>
<evidence type="ECO:0000256" key="9">
    <source>
        <dbReference type="ARBA" id="ARBA00023034"/>
    </source>
</evidence>
<organism evidence="16 17">
    <name type="scientific">Haemaphysalis longicornis</name>
    <name type="common">Bush tick</name>
    <dbReference type="NCBI Taxonomy" id="44386"/>
    <lineage>
        <taxon>Eukaryota</taxon>
        <taxon>Metazoa</taxon>
        <taxon>Ecdysozoa</taxon>
        <taxon>Arthropoda</taxon>
        <taxon>Chelicerata</taxon>
        <taxon>Arachnida</taxon>
        <taxon>Acari</taxon>
        <taxon>Parasitiformes</taxon>
        <taxon>Ixodida</taxon>
        <taxon>Ixodoidea</taxon>
        <taxon>Ixodidae</taxon>
        <taxon>Haemaphysalinae</taxon>
        <taxon>Haemaphysalis</taxon>
    </lineage>
</organism>
<reference evidence="16 17" key="1">
    <citation type="journal article" date="2020" name="Cell">
        <title>Large-Scale Comparative Analyses of Tick Genomes Elucidate Their Genetic Diversity and Vector Capacities.</title>
        <authorList>
            <consortium name="Tick Genome and Microbiome Consortium (TIGMIC)"/>
            <person name="Jia N."/>
            <person name="Wang J."/>
            <person name="Shi W."/>
            <person name="Du L."/>
            <person name="Sun Y."/>
            <person name="Zhan W."/>
            <person name="Jiang J.F."/>
            <person name="Wang Q."/>
            <person name="Zhang B."/>
            <person name="Ji P."/>
            <person name="Bell-Sakyi L."/>
            <person name="Cui X.M."/>
            <person name="Yuan T.T."/>
            <person name="Jiang B.G."/>
            <person name="Yang W.F."/>
            <person name="Lam T.T."/>
            <person name="Chang Q.C."/>
            <person name="Ding S.J."/>
            <person name="Wang X.J."/>
            <person name="Zhu J.G."/>
            <person name="Ruan X.D."/>
            <person name="Zhao L."/>
            <person name="Wei J.T."/>
            <person name="Ye R.Z."/>
            <person name="Que T.C."/>
            <person name="Du C.H."/>
            <person name="Zhou Y.H."/>
            <person name="Cheng J.X."/>
            <person name="Dai P.F."/>
            <person name="Guo W.B."/>
            <person name="Han X.H."/>
            <person name="Huang E.J."/>
            <person name="Li L.F."/>
            <person name="Wei W."/>
            <person name="Gao Y.C."/>
            <person name="Liu J.Z."/>
            <person name="Shao H.Z."/>
            <person name="Wang X."/>
            <person name="Wang C.C."/>
            <person name="Yang T.C."/>
            <person name="Huo Q.B."/>
            <person name="Li W."/>
            <person name="Chen H.Y."/>
            <person name="Chen S.E."/>
            <person name="Zhou L.G."/>
            <person name="Ni X.B."/>
            <person name="Tian J.H."/>
            <person name="Sheng Y."/>
            <person name="Liu T."/>
            <person name="Pan Y.S."/>
            <person name="Xia L.Y."/>
            <person name="Li J."/>
            <person name="Zhao F."/>
            <person name="Cao W.C."/>
        </authorList>
    </citation>
    <scope>NUCLEOTIDE SEQUENCE [LARGE SCALE GENOMIC DNA]</scope>
    <source>
        <strain evidence="16">HaeL-2018</strain>
    </source>
</reference>
<evidence type="ECO:0000313" key="17">
    <source>
        <dbReference type="Proteomes" id="UP000821853"/>
    </source>
</evidence>
<dbReference type="InterPro" id="IPR001675">
    <property type="entry name" value="Glyco_trans_29"/>
</dbReference>
<dbReference type="PANTHER" id="PTHR45906:SF1">
    <property type="entry name" value="ALPHA-N-ACETYL-NEURAMINYL-2,3-BETA-GALACTOSYL-1, 3-N-ACETYL-GALACTOSAMINIDE ALPHA-2,6-SIALYLTRANSFERASE-LIKE"/>
    <property type="match status" value="1"/>
</dbReference>
<evidence type="ECO:0000256" key="12">
    <source>
        <dbReference type="ARBA" id="ARBA00023157"/>
    </source>
</evidence>
<keyword evidence="9" id="KW-0333">Golgi apparatus</keyword>
<name>A0A9J6FPP9_HAELO</name>
<comment type="caution">
    <text evidence="16">The sequence shown here is derived from an EMBL/GenBank/DDBJ whole genome shotgun (WGS) entry which is preliminary data.</text>
</comment>
<evidence type="ECO:0000256" key="10">
    <source>
        <dbReference type="ARBA" id="ARBA00023098"/>
    </source>
</evidence>
<proteinExistence type="inferred from homology"/>
<sequence length="351" mass="38637">MAFDEVSGTSFLTKKKTKTKKQLAEDRLGEVMGWRPCRRLLVPAVLWLACLLCTLQMLAGFASFDQSTGESEGASLVPRVRRLRPRHVGGDREVRGRTYQRHGAEPVDAQHRELHQERLRLNRLVRPHLVARRQIFSHLLGSGLGGSVDASDCVIRLGRSPGQGYDQDVGSKTTFRLLHADTVRHSEESYAGLATYTAGEQLVNGGPRLLNLRRSAEHAAAKSLAQHASTLGYDLSGAEPSTLWHAVRLTESIGCDSVDVFGVPEPKLCKKQQNEASHSLFWEYASRPQCVGGVDAGHNEDPLRPDPNQLSLLDRRALAGWIRGAGSRHVRFWAPSWDTAPPPVASPLAIT</sequence>
<evidence type="ECO:0000313" key="16">
    <source>
        <dbReference type="EMBL" id="KAH9365210.1"/>
    </source>
</evidence>
<keyword evidence="5 15" id="KW-0812">Transmembrane</keyword>
<dbReference type="Gene3D" id="3.90.1480.20">
    <property type="entry name" value="Glycosyl transferase family 29"/>
    <property type="match status" value="1"/>
</dbReference>
<dbReference type="GO" id="GO:0001574">
    <property type="term" value="P:ganglioside biosynthetic process"/>
    <property type="evidence" value="ECO:0007669"/>
    <property type="project" value="TreeGrafter"/>
</dbReference>
<comment type="catalytic activity">
    <reaction evidence="14">
        <text>a ganglioside GM1b (d18:1(4E)) + CMP-N-acetyl-beta-neuraminate = a ganglioside GD1alpha (d18:1(4E)) + CMP + H(+)</text>
        <dbReference type="Rhea" id="RHEA:41968"/>
        <dbReference type="ChEBI" id="CHEBI:15378"/>
        <dbReference type="ChEBI" id="CHEBI:57812"/>
        <dbReference type="ChEBI" id="CHEBI:60377"/>
        <dbReference type="ChEBI" id="CHEBI:78568"/>
        <dbReference type="ChEBI" id="CHEBI:78569"/>
    </reaction>
    <physiologicalReaction direction="left-to-right" evidence="14">
        <dbReference type="Rhea" id="RHEA:41969"/>
    </physiologicalReaction>
</comment>
<evidence type="ECO:0000256" key="5">
    <source>
        <dbReference type="ARBA" id="ARBA00022692"/>
    </source>
</evidence>
<keyword evidence="6" id="KW-0735">Signal-anchor</keyword>